<dbReference type="EMBL" id="CYRY02001298">
    <property type="protein sequence ID" value="VCW65654.1"/>
    <property type="molecule type" value="Genomic_DNA"/>
</dbReference>
<comment type="caution">
    <text evidence="1">The sequence shown here is derived from an EMBL/GenBank/DDBJ whole genome shotgun (WGS) entry which is preliminary data.</text>
</comment>
<gene>
    <name evidence="1" type="ORF">BN2614_LOCUS3</name>
</gene>
<protein>
    <submittedName>
        <fullName evidence="1">Uncharacterized protein</fullName>
    </submittedName>
</protein>
<dbReference type="AlphaFoldDB" id="A0A9X9LE18"/>
<dbReference type="Proteomes" id="UP000269945">
    <property type="component" value="Unassembled WGS sequence"/>
</dbReference>
<evidence type="ECO:0000313" key="1">
    <source>
        <dbReference type="EMBL" id="VCW65654.1"/>
    </source>
</evidence>
<proteinExistence type="predicted"/>
<keyword evidence="2" id="KW-1185">Reference proteome</keyword>
<organism evidence="1 2">
    <name type="scientific">Gulo gulo</name>
    <name type="common">Wolverine</name>
    <name type="synonym">Gluton</name>
    <dbReference type="NCBI Taxonomy" id="48420"/>
    <lineage>
        <taxon>Eukaryota</taxon>
        <taxon>Metazoa</taxon>
        <taxon>Chordata</taxon>
        <taxon>Craniata</taxon>
        <taxon>Vertebrata</taxon>
        <taxon>Euteleostomi</taxon>
        <taxon>Mammalia</taxon>
        <taxon>Eutheria</taxon>
        <taxon>Laurasiatheria</taxon>
        <taxon>Carnivora</taxon>
        <taxon>Caniformia</taxon>
        <taxon>Musteloidea</taxon>
        <taxon>Mustelidae</taxon>
        <taxon>Guloninae</taxon>
        <taxon>Gulo</taxon>
    </lineage>
</organism>
<evidence type="ECO:0000313" key="2">
    <source>
        <dbReference type="Proteomes" id="UP000269945"/>
    </source>
</evidence>
<accession>A0A9X9LE18</accession>
<name>A0A9X9LE18_GULGU</name>
<reference evidence="1 2" key="1">
    <citation type="submission" date="2018-10" db="EMBL/GenBank/DDBJ databases">
        <authorList>
            <person name="Ekblom R."/>
            <person name="Jareborg N."/>
        </authorList>
    </citation>
    <scope>NUCLEOTIDE SEQUENCE [LARGE SCALE GENOMIC DNA]</scope>
    <source>
        <tissue evidence="1">Muscle</tissue>
    </source>
</reference>
<sequence length="65" mass="7176">MRHYTEIEVSLGGPDVAGTQSLATISQIDTRPPVGTRIMRYKKKVVLCTKFLVADSPPPYTLCQP</sequence>